<sequence length="926" mass="104190">MAEVEDEILKIENWESYSRPVCELDDYLDESSPVKDIKKAFEAALKVYPSAGSKRQLNRSFTAWKKALNGLSKTIKPSDAPQALVYLLSETYDNEEDGHLRASSLHGSDRDLIVHLGMMAKGNEFDLHFGEASYTEEGLSVASQRCNFVGYGVFDYVTDDEEDGGSSETSESKLEMDFVRTASFSISDVTTLNGVPLRLEWPDLDLHRECEGDSLCDEVRRYIVGPARLEDCEPDKELDPYSGDEGGIIHTWRGNCVLITPMHSLCLEFSLAKDVIDKACVALDASSSADEPSNEDRVALDTCLRALRNLSSATVKRGLSSCVASVSRAIIRWRKDDMFLGLLRVCGNRIIFWMGTPCLVKGCETFDWQAIGNFYLNAITNEPSIQLRRELLIQLQDLASRNEDTGLIAWCQLRLEEFINNIQTVKGESGEVDAVLLSLGSTGEILDNLRDKLLPKLYKNQLSDMNMWTALFSRIGSESTLNREAALETIREALKHISPNLRFFPQGQSETSVQQIPHCVADLVGLCARYDVFDVVPPLLQALWAESKCASLTVRTDLYDALIPMLDARFIEHSPLKSSLRLFFADIFHYLLARHSSKRDANLRIALGYLDDPVGTLAHFLHDECKELDDHTLDAIVRFVYLCRWEFCNHADSSAKLRNIIQRVLKARLSTIDVTSVEVGTRPNDSTSVLVFIRLCLDTEHHLIASQALDMCLRNPCSTKAQYIKSQLVPLLRELPGLLDKHELILADTFPQFAGEVVRKFVRHVLGSSPVPDITLWDWKNIGCGCGDCNTLASWIRKFKVGSRYVIRREDQRRRHLIDQLENMSGWGISWKVTGGNPKTKKLPMLQIVPDARYIKVQIPSRFKDLPDWFAKVEQAQSLLRLLGDDTQQKQVLGGDYWSITGAISGQKRPLTSNGRPESSKKPRLG</sequence>
<dbReference type="SUPFAM" id="SSF48371">
    <property type="entry name" value="ARM repeat"/>
    <property type="match status" value="1"/>
</dbReference>
<name>A0AAW0D1Z2_9AGAR</name>
<protein>
    <submittedName>
        <fullName evidence="2">Uncharacterized protein</fullName>
    </submittedName>
</protein>
<evidence type="ECO:0000313" key="3">
    <source>
        <dbReference type="Proteomes" id="UP001383192"/>
    </source>
</evidence>
<feature type="region of interest" description="Disordered" evidence="1">
    <location>
        <begin position="907"/>
        <end position="926"/>
    </location>
</feature>
<dbReference type="InterPro" id="IPR016024">
    <property type="entry name" value="ARM-type_fold"/>
</dbReference>
<evidence type="ECO:0000313" key="2">
    <source>
        <dbReference type="EMBL" id="KAK7045418.1"/>
    </source>
</evidence>
<reference evidence="2 3" key="1">
    <citation type="submission" date="2024-01" db="EMBL/GenBank/DDBJ databases">
        <title>A draft genome for a cacao thread blight-causing isolate of Paramarasmius palmivorus.</title>
        <authorList>
            <person name="Baruah I.K."/>
            <person name="Bukari Y."/>
            <person name="Amoako-Attah I."/>
            <person name="Meinhardt L.W."/>
            <person name="Bailey B.A."/>
            <person name="Cohen S.P."/>
        </authorList>
    </citation>
    <scope>NUCLEOTIDE SEQUENCE [LARGE SCALE GENOMIC DNA]</scope>
    <source>
        <strain evidence="2 3">GH-12</strain>
    </source>
</reference>
<gene>
    <name evidence="2" type="ORF">VNI00_007671</name>
</gene>
<keyword evidence="3" id="KW-1185">Reference proteome</keyword>
<dbReference type="Proteomes" id="UP001383192">
    <property type="component" value="Unassembled WGS sequence"/>
</dbReference>
<evidence type="ECO:0000256" key="1">
    <source>
        <dbReference type="SAM" id="MobiDB-lite"/>
    </source>
</evidence>
<comment type="caution">
    <text evidence="2">The sequence shown here is derived from an EMBL/GenBank/DDBJ whole genome shotgun (WGS) entry which is preliminary data.</text>
</comment>
<proteinExistence type="predicted"/>
<accession>A0AAW0D1Z2</accession>
<organism evidence="2 3">
    <name type="scientific">Paramarasmius palmivorus</name>
    <dbReference type="NCBI Taxonomy" id="297713"/>
    <lineage>
        <taxon>Eukaryota</taxon>
        <taxon>Fungi</taxon>
        <taxon>Dikarya</taxon>
        <taxon>Basidiomycota</taxon>
        <taxon>Agaricomycotina</taxon>
        <taxon>Agaricomycetes</taxon>
        <taxon>Agaricomycetidae</taxon>
        <taxon>Agaricales</taxon>
        <taxon>Marasmiineae</taxon>
        <taxon>Marasmiaceae</taxon>
        <taxon>Paramarasmius</taxon>
    </lineage>
</organism>
<dbReference type="AlphaFoldDB" id="A0AAW0D1Z2"/>
<dbReference type="EMBL" id="JAYKXP010000025">
    <property type="protein sequence ID" value="KAK7045418.1"/>
    <property type="molecule type" value="Genomic_DNA"/>
</dbReference>